<dbReference type="Pfam" id="PF02518">
    <property type="entry name" value="HATPase_c"/>
    <property type="match status" value="1"/>
</dbReference>
<dbReference type="GO" id="GO:0000156">
    <property type="term" value="F:phosphorelay response regulator activity"/>
    <property type="evidence" value="ECO:0007669"/>
    <property type="project" value="TreeGrafter"/>
</dbReference>
<dbReference type="PROSITE" id="PS50109">
    <property type="entry name" value="HIS_KIN"/>
    <property type="match status" value="1"/>
</dbReference>
<proteinExistence type="predicted"/>
<dbReference type="FunFam" id="3.30.565.10:FF:000006">
    <property type="entry name" value="Sensor histidine kinase WalK"/>
    <property type="match status" value="1"/>
</dbReference>
<evidence type="ECO:0000256" key="2">
    <source>
        <dbReference type="ARBA" id="ARBA00012438"/>
    </source>
</evidence>
<dbReference type="PANTHER" id="PTHR42878">
    <property type="entry name" value="TWO-COMPONENT HISTIDINE KINASE"/>
    <property type="match status" value="1"/>
</dbReference>
<dbReference type="SUPFAM" id="SSF55874">
    <property type="entry name" value="ATPase domain of HSP90 chaperone/DNA topoisomerase II/histidine kinase"/>
    <property type="match status" value="1"/>
</dbReference>
<dbReference type="AlphaFoldDB" id="A0A0F8YB82"/>
<dbReference type="InterPro" id="IPR050351">
    <property type="entry name" value="BphY/WalK/GraS-like"/>
</dbReference>
<reference evidence="7" key="1">
    <citation type="journal article" date="2015" name="Nature">
        <title>Complex archaea that bridge the gap between prokaryotes and eukaryotes.</title>
        <authorList>
            <person name="Spang A."/>
            <person name="Saw J.H."/>
            <person name="Jorgensen S.L."/>
            <person name="Zaremba-Niedzwiedzka K."/>
            <person name="Martijn J."/>
            <person name="Lind A.E."/>
            <person name="van Eijk R."/>
            <person name="Schleper C."/>
            <person name="Guy L."/>
            <person name="Ettema T.J."/>
        </authorList>
    </citation>
    <scope>NUCLEOTIDE SEQUENCE</scope>
</reference>
<evidence type="ECO:0000256" key="3">
    <source>
        <dbReference type="ARBA" id="ARBA00022553"/>
    </source>
</evidence>
<gene>
    <name evidence="7" type="ORF">LCGC14_2841410</name>
</gene>
<evidence type="ECO:0000313" key="7">
    <source>
        <dbReference type="EMBL" id="KKK78653.1"/>
    </source>
</evidence>
<keyword evidence="5" id="KW-0418">Kinase</keyword>
<dbReference type="InterPro" id="IPR005467">
    <property type="entry name" value="His_kinase_dom"/>
</dbReference>
<dbReference type="PANTHER" id="PTHR42878:SF15">
    <property type="entry name" value="BACTERIOPHYTOCHROME"/>
    <property type="match status" value="1"/>
</dbReference>
<evidence type="ECO:0000256" key="4">
    <source>
        <dbReference type="ARBA" id="ARBA00022679"/>
    </source>
</evidence>
<dbReference type="InterPro" id="IPR036890">
    <property type="entry name" value="HATPase_C_sf"/>
</dbReference>
<dbReference type="EMBL" id="LAZR01054395">
    <property type="protein sequence ID" value="KKK78653.1"/>
    <property type="molecule type" value="Genomic_DNA"/>
</dbReference>
<evidence type="ECO:0000256" key="1">
    <source>
        <dbReference type="ARBA" id="ARBA00000085"/>
    </source>
</evidence>
<dbReference type="InterPro" id="IPR004358">
    <property type="entry name" value="Sig_transdc_His_kin-like_C"/>
</dbReference>
<dbReference type="PRINTS" id="PR00344">
    <property type="entry name" value="BCTRLSENSOR"/>
</dbReference>
<protein>
    <recommendedName>
        <fullName evidence="2">histidine kinase</fullName>
        <ecNumber evidence="2">2.7.13.3</ecNumber>
    </recommendedName>
</protein>
<feature type="non-terminal residue" evidence="7">
    <location>
        <position position="1"/>
    </location>
</feature>
<dbReference type="EC" id="2.7.13.3" evidence="2"/>
<organism evidence="7">
    <name type="scientific">marine sediment metagenome</name>
    <dbReference type="NCBI Taxonomy" id="412755"/>
    <lineage>
        <taxon>unclassified sequences</taxon>
        <taxon>metagenomes</taxon>
        <taxon>ecological metagenomes</taxon>
    </lineage>
</organism>
<keyword evidence="4" id="KW-0808">Transferase</keyword>
<dbReference type="GO" id="GO:0004673">
    <property type="term" value="F:protein histidine kinase activity"/>
    <property type="evidence" value="ECO:0007669"/>
    <property type="project" value="UniProtKB-EC"/>
</dbReference>
<dbReference type="GO" id="GO:0007234">
    <property type="term" value="P:osmosensory signaling via phosphorelay pathway"/>
    <property type="evidence" value="ECO:0007669"/>
    <property type="project" value="TreeGrafter"/>
</dbReference>
<feature type="domain" description="Histidine kinase" evidence="6">
    <location>
        <begin position="1"/>
        <end position="146"/>
    </location>
</feature>
<dbReference type="SMART" id="SM00387">
    <property type="entry name" value="HATPase_c"/>
    <property type="match status" value="1"/>
</dbReference>
<accession>A0A0F8YB82</accession>
<comment type="catalytic activity">
    <reaction evidence="1">
        <text>ATP + protein L-histidine = ADP + protein N-phospho-L-histidine.</text>
        <dbReference type="EC" id="2.7.13.3"/>
    </reaction>
</comment>
<comment type="caution">
    <text evidence="7">The sequence shown here is derived from an EMBL/GenBank/DDBJ whole genome shotgun (WGS) entry which is preliminary data.</text>
</comment>
<evidence type="ECO:0000256" key="5">
    <source>
        <dbReference type="ARBA" id="ARBA00022777"/>
    </source>
</evidence>
<dbReference type="Gene3D" id="3.30.565.10">
    <property type="entry name" value="Histidine kinase-like ATPase, C-terminal domain"/>
    <property type="match status" value="1"/>
</dbReference>
<dbReference type="InterPro" id="IPR003594">
    <property type="entry name" value="HATPase_dom"/>
</dbReference>
<keyword evidence="3" id="KW-0597">Phosphoprotein</keyword>
<dbReference type="GO" id="GO:0030295">
    <property type="term" value="F:protein kinase activator activity"/>
    <property type="evidence" value="ECO:0007669"/>
    <property type="project" value="TreeGrafter"/>
</dbReference>
<name>A0A0F8YB82_9ZZZZ</name>
<sequence>ALAELVTEVIELLRTKISQRRIEVKVHPNLPVVYGDRVRLHEVVQNLVENAVKYIGEQSDPRIEIGTRTHDGQTVCFVRDNGIGIDPRYHEKIFGLFDQLDARAEGSGVGLALVKRIVEVHGGRIWVESEGEGKGTAFCFSLKAVDSSVAGVS</sequence>
<evidence type="ECO:0000259" key="6">
    <source>
        <dbReference type="PROSITE" id="PS50109"/>
    </source>
</evidence>